<gene>
    <name evidence="1" type="ORF">A464_3849</name>
</gene>
<protein>
    <submittedName>
        <fullName evidence="1">Uncharacterized protein</fullName>
    </submittedName>
</protein>
<dbReference type="Proteomes" id="UP000015042">
    <property type="component" value="Chromosome"/>
</dbReference>
<dbReference type="HOGENOM" id="CLU_218422_0_0_6"/>
<name>S5N243_SALBN</name>
<reference evidence="1 2" key="1">
    <citation type="submission" date="2013-07" db="EMBL/GenBank/DDBJ databases">
        <title>Genome sequence of Salmonella bongori N268-08 - a rare clinical isolate.</title>
        <authorList>
            <person name="Marti R."/>
            <person name="Hagens S."/>
            <person name="Loessner M.J."/>
            <person name="Klumpp J."/>
        </authorList>
    </citation>
    <scope>NUCLEOTIDE SEQUENCE [LARGE SCALE GENOMIC DNA]</scope>
    <source>
        <strain evidence="1 2">N268-08</strain>
    </source>
</reference>
<dbReference type="EMBL" id="CP006608">
    <property type="protein sequence ID" value="AGR61033.1"/>
    <property type="molecule type" value="Genomic_DNA"/>
</dbReference>
<dbReference type="AlphaFoldDB" id="S5N243"/>
<evidence type="ECO:0000313" key="2">
    <source>
        <dbReference type="Proteomes" id="UP000015042"/>
    </source>
</evidence>
<evidence type="ECO:0000313" key="1">
    <source>
        <dbReference type="EMBL" id="AGR61033.1"/>
    </source>
</evidence>
<accession>S5N243</accession>
<proteinExistence type="predicted"/>
<sequence>MARINQIMRISVTKQDTHHNDKFMAVDILACQNVIYKTKAYIS</sequence>
<dbReference type="PATRIC" id="fig|1197719.3.peg.3840"/>
<organism evidence="1 2">
    <name type="scientific">Salmonella bongori N268-08</name>
    <dbReference type="NCBI Taxonomy" id="1197719"/>
    <lineage>
        <taxon>Bacteria</taxon>
        <taxon>Pseudomonadati</taxon>
        <taxon>Pseudomonadota</taxon>
        <taxon>Gammaproteobacteria</taxon>
        <taxon>Enterobacterales</taxon>
        <taxon>Enterobacteriaceae</taxon>
        <taxon>Salmonella</taxon>
    </lineage>
</organism>
<dbReference type="KEGG" id="sbz:A464_3849"/>